<keyword evidence="8" id="KW-0411">Iron-sulfur</keyword>
<proteinExistence type="inferred from homology"/>
<keyword evidence="3" id="KW-0004">4Fe-4S</keyword>
<evidence type="ECO:0000256" key="4">
    <source>
        <dbReference type="ARBA" id="ARBA00022723"/>
    </source>
</evidence>
<protein>
    <submittedName>
        <fullName evidence="10">Heterodisulfide reductase, subunit A-like protein</fullName>
    </submittedName>
</protein>
<dbReference type="Pfam" id="PF07992">
    <property type="entry name" value="Pyr_redox_2"/>
    <property type="match status" value="1"/>
</dbReference>
<feature type="domain" description="4Fe-4S ferredoxin-type" evidence="9">
    <location>
        <begin position="2"/>
        <end position="32"/>
    </location>
</feature>
<dbReference type="InterPro" id="IPR017896">
    <property type="entry name" value="4Fe4S_Fe-S-bd"/>
</dbReference>
<dbReference type="PANTHER" id="PTHR43498:SF1">
    <property type="entry name" value="COB--COM HETERODISULFIDE REDUCTASE IRON-SULFUR SUBUNIT A"/>
    <property type="match status" value="1"/>
</dbReference>
<gene>
    <name evidence="10" type="ORF">PITCH_A1150099</name>
</gene>
<comment type="similarity">
    <text evidence="2">Belongs to the HdrA family.</text>
</comment>
<dbReference type="SUPFAM" id="SSF51905">
    <property type="entry name" value="FAD/NAD(P)-binding domain"/>
    <property type="match status" value="1"/>
</dbReference>
<evidence type="ECO:0000256" key="2">
    <source>
        <dbReference type="ARBA" id="ARBA00006561"/>
    </source>
</evidence>
<comment type="cofactor">
    <cofactor evidence="1">
        <name>FAD</name>
        <dbReference type="ChEBI" id="CHEBI:57692"/>
    </cofactor>
</comment>
<evidence type="ECO:0000259" key="9">
    <source>
        <dbReference type="PROSITE" id="PS51379"/>
    </source>
</evidence>
<keyword evidence="4" id="KW-0479">Metal-binding</keyword>
<dbReference type="GO" id="GO:0051539">
    <property type="term" value="F:4 iron, 4 sulfur cluster binding"/>
    <property type="evidence" value="ECO:0007669"/>
    <property type="project" value="UniProtKB-KW"/>
</dbReference>
<dbReference type="GO" id="GO:0046872">
    <property type="term" value="F:metal ion binding"/>
    <property type="evidence" value="ECO:0007669"/>
    <property type="project" value="UniProtKB-KW"/>
</dbReference>
<feature type="domain" description="4Fe-4S ferredoxin-type" evidence="9">
    <location>
        <begin position="867"/>
        <end position="896"/>
    </location>
</feature>
<dbReference type="SUPFAM" id="SSF54862">
    <property type="entry name" value="4Fe-4S ferredoxins"/>
    <property type="match status" value="2"/>
</dbReference>
<keyword evidence="5" id="KW-0274">FAD</keyword>
<dbReference type="Gene3D" id="3.50.50.60">
    <property type="entry name" value="FAD/NAD(P)-binding domain"/>
    <property type="match status" value="1"/>
</dbReference>
<dbReference type="SUPFAM" id="SSF51971">
    <property type="entry name" value="Nucleotide-binding domain"/>
    <property type="match status" value="1"/>
</dbReference>
<dbReference type="PANTHER" id="PTHR43498">
    <property type="entry name" value="FERREDOXIN:COB-COM HETERODISULFIDE REDUCTASE SUBUNIT A"/>
    <property type="match status" value="1"/>
</dbReference>
<sequence length="908" mass="100494">MKHPRFIDMSKCIACGTCAEKCPKKVDDPFNENMGKRKAIYVDYAQAVPLKYSINKDECLYFKKGKCRACEKFCPTGAINYEDKEEKVVLQAGAVILSTGFKTFNPSTFPTYQYASFENVVTSLEYERILSATGPYQGHLVRPSDYKEPQKIGWLQCVGSRDINRCDHPYCSSVCCMYAVKEAMISKEHADYDLDAAIFFMDMRTYGKDFEKYYERAKEHGIRFVRARLHTLEEDPETKDIKVRYADEKGEIQVETFDMMVLSVGMETPAELVETAKTLGIGLDTDNFAATGVFTPVETSRKGIYVCGAFSGPKDIPQSVTEASSAAAGAGLLLSSARNTLTKEKHIPEERNIIGERPRIGIFICQCGINIGGIVNVPSVRDYAATLPYVEYATDSLYTCSQDSQETMAKIINEKGLNRVVVAACTPKTHEPLFQETLVDAGLNKYVFEMTNIRNQCSWVHKDSPEMATAKAKDLVRMAAAKVSLMEPLKETELEVDQRALVVGGGIAGMVAAKTLSSQGYQVYLVEQTGSLGGNALLLSKTWRGDDVQSRLSELISSVESDKNIEIYKDTKLTNVEGFVGNFKTTLNDQNVIEHGIAVIATGGKEYIPNEYLYGKDPRVVTHLELDKMFLAGDQRLKDVKNAVFIQCVGSRVPERPYCSRVCCTHSVKSAINLKENNPDTNVYVLYRDIRTYGQREELYKEARNRGVIFIRYSLEERPVVENINGRISVRIKDHILQQGIAIDPDLVVLASGIIPQDNEALAQMFKLSVNEDGFFMEAHAKLRPVDFATEGVFLAGMAHYPKPIEESIAQAQAAVSRAVTLLARKKVMVSGTVAQANPVMCSSCSVCIDICPYSAPSFIKQGPFTGKAEINPALCKGCGLCVASCRSGALNLKGFGTDQIMAMINEI</sequence>
<dbReference type="InterPro" id="IPR039650">
    <property type="entry name" value="HdrA-like"/>
</dbReference>
<evidence type="ECO:0000256" key="8">
    <source>
        <dbReference type="ARBA" id="ARBA00023014"/>
    </source>
</evidence>
<dbReference type="GO" id="GO:0016491">
    <property type="term" value="F:oxidoreductase activity"/>
    <property type="evidence" value="ECO:0007669"/>
    <property type="project" value="UniProtKB-KW"/>
</dbReference>
<dbReference type="AlphaFoldDB" id="A0A445MRF0"/>
<dbReference type="InterPro" id="IPR017900">
    <property type="entry name" value="4Fe4S_Fe_S_CS"/>
</dbReference>
<dbReference type="PROSITE" id="PS00198">
    <property type="entry name" value="4FE4S_FER_1"/>
    <property type="match status" value="2"/>
</dbReference>
<reference evidence="10" key="1">
    <citation type="submission" date="2018-01" db="EMBL/GenBank/DDBJ databases">
        <authorList>
            <person name="Regsiter A."/>
            <person name="William W."/>
        </authorList>
    </citation>
    <scope>NUCLEOTIDE SEQUENCE</scope>
    <source>
        <strain evidence="10">TRIP AH-1</strain>
    </source>
</reference>
<feature type="domain" description="4Fe-4S ferredoxin-type" evidence="9">
    <location>
        <begin position="833"/>
        <end position="862"/>
    </location>
</feature>
<name>A0A445MRF0_9BACT</name>
<evidence type="ECO:0000256" key="1">
    <source>
        <dbReference type="ARBA" id="ARBA00001974"/>
    </source>
</evidence>
<evidence type="ECO:0000256" key="6">
    <source>
        <dbReference type="ARBA" id="ARBA00023002"/>
    </source>
</evidence>
<evidence type="ECO:0000256" key="3">
    <source>
        <dbReference type="ARBA" id="ARBA00022485"/>
    </source>
</evidence>
<dbReference type="InterPro" id="IPR023753">
    <property type="entry name" value="FAD/NAD-binding_dom"/>
</dbReference>
<dbReference type="Gene3D" id="3.30.70.20">
    <property type="match status" value="2"/>
</dbReference>
<accession>A0A445MRF0</accession>
<keyword evidence="6" id="KW-0560">Oxidoreductase</keyword>
<keyword evidence="7" id="KW-0408">Iron</keyword>
<evidence type="ECO:0000256" key="5">
    <source>
        <dbReference type="ARBA" id="ARBA00022827"/>
    </source>
</evidence>
<dbReference type="Pfam" id="PF00037">
    <property type="entry name" value="Fer4"/>
    <property type="match status" value="1"/>
</dbReference>
<keyword evidence="5" id="KW-0285">Flavoprotein</keyword>
<dbReference type="InterPro" id="IPR036188">
    <property type="entry name" value="FAD/NAD-bd_sf"/>
</dbReference>
<feature type="domain" description="4Fe-4S ferredoxin-type" evidence="9">
    <location>
        <begin position="50"/>
        <end position="84"/>
    </location>
</feature>
<evidence type="ECO:0000256" key="7">
    <source>
        <dbReference type="ARBA" id="ARBA00023004"/>
    </source>
</evidence>
<dbReference type="PROSITE" id="PS51379">
    <property type="entry name" value="4FE4S_FER_2"/>
    <property type="match status" value="4"/>
</dbReference>
<dbReference type="Pfam" id="PF12838">
    <property type="entry name" value="Fer4_7"/>
    <property type="match status" value="1"/>
</dbReference>
<organism evidence="10">
    <name type="scientific">uncultured Desulfobacterium sp</name>
    <dbReference type="NCBI Taxonomy" id="201089"/>
    <lineage>
        <taxon>Bacteria</taxon>
        <taxon>Pseudomonadati</taxon>
        <taxon>Thermodesulfobacteriota</taxon>
        <taxon>Desulfobacteria</taxon>
        <taxon>Desulfobacterales</taxon>
        <taxon>Desulfobacteriaceae</taxon>
        <taxon>Desulfobacterium</taxon>
        <taxon>environmental samples</taxon>
    </lineage>
</organism>
<evidence type="ECO:0000313" key="10">
    <source>
        <dbReference type="EMBL" id="SPD72064.1"/>
    </source>
</evidence>
<dbReference type="EMBL" id="OJIN01000019">
    <property type="protein sequence ID" value="SPD72064.1"/>
    <property type="molecule type" value="Genomic_DNA"/>
</dbReference>